<keyword evidence="7" id="KW-1185">Reference proteome</keyword>
<dbReference type="InterPro" id="IPR003812">
    <property type="entry name" value="Fido"/>
</dbReference>
<dbReference type="InterPro" id="IPR026287">
    <property type="entry name" value="SoFic-like"/>
</dbReference>
<feature type="binding site" evidence="1">
    <location>
        <begin position="222"/>
        <end position="228"/>
    </location>
    <ligand>
        <name>ATP</name>
        <dbReference type="ChEBI" id="CHEBI:30616"/>
    </ligand>
</feature>
<feature type="binding site" evidence="1">
    <location>
        <position position="82"/>
    </location>
    <ligand>
        <name>ATP</name>
        <dbReference type="ChEBI" id="CHEBI:30616"/>
    </ligand>
</feature>
<evidence type="ECO:0000256" key="3">
    <source>
        <dbReference type="PIRSR" id="PIRSR640198-2"/>
    </source>
</evidence>
<dbReference type="PANTHER" id="PTHR13504:SF38">
    <property type="entry name" value="FIDO DOMAIN-CONTAINING PROTEIN"/>
    <property type="match status" value="1"/>
</dbReference>
<organism evidence="6 7">
    <name type="scientific">Nitrosomonas nitrosa</name>
    <dbReference type="NCBI Taxonomy" id="52442"/>
    <lineage>
        <taxon>Bacteria</taxon>
        <taxon>Pseudomonadati</taxon>
        <taxon>Pseudomonadota</taxon>
        <taxon>Betaproteobacteria</taxon>
        <taxon>Nitrosomonadales</taxon>
        <taxon>Nitrosomonadaceae</taxon>
        <taxon>Nitrosomonas</taxon>
    </lineage>
</organism>
<dbReference type="GO" id="GO:0005524">
    <property type="term" value="F:ATP binding"/>
    <property type="evidence" value="ECO:0007669"/>
    <property type="project" value="UniProtKB-KW"/>
</dbReference>
<feature type="binding site" evidence="1">
    <location>
        <position position="217"/>
    </location>
    <ligand>
        <name>ATP</name>
        <dbReference type="ChEBI" id="CHEBI:30616"/>
    </ligand>
</feature>
<evidence type="ECO:0000256" key="1">
    <source>
        <dbReference type="PIRSR" id="PIRSR038925-1"/>
    </source>
</evidence>
<dbReference type="Pfam" id="PF13784">
    <property type="entry name" value="Fic_N"/>
    <property type="match status" value="1"/>
</dbReference>
<dbReference type="InterPro" id="IPR036390">
    <property type="entry name" value="WH_DNA-bd_sf"/>
</dbReference>
<evidence type="ECO:0000313" key="7">
    <source>
        <dbReference type="Proteomes" id="UP000199561"/>
    </source>
</evidence>
<dbReference type="InterPro" id="IPR025758">
    <property type="entry name" value="Fic/DOC_N"/>
</dbReference>
<feature type="active site" evidence="2">
    <location>
        <position position="217"/>
    </location>
</feature>
<dbReference type="EMBL" id="CAJNAP010000010">
    <property type="protein sequence ID" value="CAE6499602.1"/>
    <property type="molecule type" value="Genomic_DNA"/>
</dbReference>
<dbReference type="RefSeq" id="WP_090670839.1">
    <property type="nucleotide sequence ID" value="NZ_CAJNAP010000010.1"/>
</dbReference>
<protein>
    <submittedName>
        <fullName evidence="6">Fic family protein</fullName>
    </submittedName>
</protein>
<keyword evidence="1" id="KW-0067">ATP-binding</keyword>
<dbReference type="Pfam" id="PF02661">
    <property type="entry name" value="Fic"/>
    <property type="match status" value="1"/>
</dbReference>
<dbReference type="Proteomes" id="UP000601736">
    <property type="component" value="Unassembled WGS sequence"/>
</dbReference>
<dbReference type="PROSITE" id="PS51459">
    <property type="entry name" value="FIDO"/>
    <property type="match status" value="1"/>
</dbReference>
<dbReference type="SUPFAM" id="SSF140931">
    <property type="entry name" value="Fic-like"/>
    <property type="match status" value="1"/>
</dbReference>
<dbReference type="Gene3D" id="1.10.3290.10">
    <property type="entry name" value="Fido-like domain"/>
    <property type="match status" value="1"/>
</dbReference>
<evidence type="ECO:0000259" key="4">
    <source>
        <dbReference type="PROSITE" id="PS51459"/>
    </source>
</evidence>
<dbReference type="InterPro" id="IPR040198">
    <property type="entry name" value="Fido_containing"/>
</dbReference>
<evidence type="ECO:0000256" key="2">
    <source>
        <dbReference type="PIRSR" id="PIRSR640198-1"/>
    </source>
</evidence>
<name>A0A1I4SJQ3_9PROT</name>
<proteinExistence type="predicted"/>
<gene>
    <name evidence="5" type="ORF">NMYAN_180006</name>
    <name evidence="6" type="ORF">SAMN05421880_1251</name>
</gene>
<feature type="binding site" evidence="3">
    <location>
        <begin position="259"/>
        <end position="260"/>
    </location>
    <ligand>
        <name>ATP</name>
        <dbReference type="ChEBI" id="CHEBI:30616"/>
    </ligand>
</feature>
<dbReference type="EMBL" id="FOUF01000025">
    <property type="protein sequence ID" value="SFM64726.1"/>
    <property type="molecule type" value="Genomic_DNA"/>
</dbReference>
<dbReference type="Gene3D" id="1.10.10.10">
    <property type="entry name" value="Winged helix-like DNA-binding domain superfamily/Winged helix DNA-binding domain"/>
    <property type="match status" value="1"/>
</dbReference>
<dbReference type="InterPro" id="IPR036388">
    <property type="entry name" value="WH-like_DNA-bd_sf"/>
</dbReference>
<dbReference type="AlphaFoldDB" id="A0A1I4SJQ3"/>
<reference evidence="6 7" key="1">
    <citation type="submission" date="2016-10" db="EMBL/GenBank/DDBJ databases">
        <authorList>
            <person name="de Groot N.N."/>
        </authorList>
    </citation>
    <scope>NUCLEOTIDE SEQUENCE [LARGE SCALE GENOMIC DNA]</scope>
    <source>
        <strain evidence="6 7">Nm146</strain>
    </source>
</reference>
<evidence type="ECO:0000313" key="5">
    <source>
        <dbReference type="EMBL" id="CAE6499602.1"/>
    </source>
</evidence>
<reference evidence="5" key="2">
    <citation type="submission" date="2021-02" db="EMBL/GenBank/DDBJ databases">
        <authorList>
            <person name="Han P."/>
        </authorList>
    </citation>
    <scope>NUCLEOTIDE SEQUENCE</scope>
    <source>
        <strain evidence="5">Nitrosomonas nitrosa 18-3D</strain>
    </source>
</reference>
<evidence type="ECO:0000313" key="6">
    <source>
        <dbReference type="EMBL" id="SFM64726.1"/>
    </source>
</evidence>
<dbReference type="STRING" id="52442.SAMN05421880_1251"/>
<dbReference type="PIRSF" id="PIRSF038925">
    <property type="entry name" value="AMP-prot_trans"/>
    <property type="match status" value="1"/>
</dbReference>
<feature type="domain" description="Fido" evidence="4">
    <location>
        <begin position="131"/>
        <end position="281"/>
    </location>
</feature>
<accession>A0A1I4SJQ3</accession>
<dbReference type="InterPro" id="IPR036597">
    <property type="entry name" value="Fido-like_dom_sf"/>
</dbReference>
<dbReference type="SUPFAM" id="SSF46785">
    <property type="entry name" value="Winged helix' DNA-binding domain"/>
    <property type="match status" value="1"/>
</dbReference>
<dbReference type="Proteomes" id="UP000199561">
    <property type="component" value="Unassembled WGS sequence"/>
</dbReference>
<feature type="binding site" evidence="3">
    <location>
        <begin position="221"/>
        <end position="228"/>
    </location>
    <ligand>
        <name>ATP</name>
        <dbReference type="ChEBI" id="CHEBI:30616"/>
    </ligand>
</feature>
<keyword evidence="1" id="KW-0547">Nucleotide-binding</keyword>
<feature type="binding site" evidence="1">
    <location>
        <position position="259"/>
    </location>
    <ligand>
        <name>ATP</name>
        <dbReference type="ChEBI" id="CHEBI:30616"/>
    </ligand>
</feature>
<dbReference type="PANTHER" id="PTHR13504">
    <property type="entry name" value="FIDO DOMAIN-CONTAINING PROTEIN DDB_G0283145"/>
    <property type="match status" value="1"/>
</dbReference>
<sequence length="390" mass="43197">MKKVRETGEFVSCSVAEEKYQAFVPSTLPPKPPLDMGQLGSLLASASAALGRLDGLAGFLPDIGLFIYMYVRKEALLSSQIEGTQSSFSGLLIHESEAAPGAPTEEDVQDVSNCIAALNHGLERMRGGFPLSLRLIREIHEILLSKGRGSTKIPGEFHRSQNWIGGPRPSKARFVPPPPERLEKCLGAFEKFLHADDDGLPVLIRAALAHVQFETIHPFLDGNGRVGRLLITLLLCADGVLKEPILYLSLWFKTRRDEYYDQLQYIRDTGDWEEWVSFFLRGVIEIADQGVATAKRILNLFNADQRRVETALGKAAPSALKILAHMRKKPIIAPKDLVVPLGLTMPTINTALQHLEKAGIVQEITGRQRDRLFAYKAYLAILEEGTEPLV</sequence>